<evidence type="ECO:0000256" key="3">
    <source>
        <dbReference type="ARBA" id="ARBA00012754"/>
    </source>
</evidence>
<evidence type="ECO:0000256" key="6">
    <source>
        <dbReference type="ARBA" id="ARBA00023295"/>
    </source>
</evidence>
<evidence type="ECO:0000313" key="10">
    <source>
        <dbReference type="EMBL" id="MXQ09836.1"/>
    </source>
</evidence>
<gene>
    <name evidence="10" type="ORF">GQ651_18475</name>
</gene>
<reference evidence="10 11" key="2">
    <citation type="submission" date="2020-03" db="EMBL/GenBank/DDBJ databases">
        <title>Kangsaoukella pontilimi gen. nov., sp. nov., a new member of the family Rhodobacteraceae isolated from a tidal mudflat.</title>
        <authorList>
            <person name="Kim I.S."/>
        </authorList>
    </citation>
    <scope>NUCLEOTIDE SEQUENCE [LARGE SCALE GENOMIC DNA]</scope>
    <source>
        <strain evidence="10 11">GH1-50</strain>
    </source>
</reference>
<organism evidence="10 11">
    <name type="scientific">Kangsaoukella pontilimi</name>
    <dbReference type="NCBI Taxonomy" id="2691042"/>
    <lineage>
        <taxon>Bacteria</taxon>
        <taxon>Pseudomonadati</taxon>
        <taxon>Pseudomonadota</taxon>
        <taxon>Alphaproteobacteria</taxon>
        <taxon>Rhodobacterales</taxon>
        <taxon>Paracoccaceae</taxon>
        <taxon>Kangsaoukella</taxon>
    </lineage>
</organism>
<dbReference type="Gene3D" id="2.60.120.260">
    <property type="entry name" value="Galactose-binding domain-like"/>
    <property type="match status" value="1"/>
</dbReference>
<comment type="catalytic activity">
    <reaction evidence="1">
        <text>Hydrolysis of terminal, non-reducing beta-D-mannose residues in beta-D-mannosides.</text>
        <dbReference type="EC" id="3.2.1.25"/>
    </reaction>
</comment>
<dbReference type="PANTHER" id="PTHR43730:SF1">
    <property type="entry name" value="BETA-MANNOSIDASE"/>
    <property type="match status" value="1"/>
</dbReference>
<dbReference type="SUPFAM" id="SSF49785">
    <property type="entry name" value="Galactose-binding domain-like"/>
    <property type="match status" value="1"/>
</dbReference>
<name>A0A7C9MIM2_9RHOB</name>
<accession>A0A7C9MIM2</accession>
<dbReference type="InterPro" id="IPR036156">
    <property type="entry name" value="Beta-gal/glucu_dom_sf"/>
</dbReference>
<feature type="domain" description="Beta-mannosidase-like galactose-binding" evidence="9">
    <location>
        <begin position="7"/>
        <end position="172"/>
    </location>
</feature>
<keyword evidence="5" id="KW-0325">Glycoprotein</keyword>
<sequence length="797" mass="89263">MDLSGRWRLTDERGEHDLEIALPGDVHSALADIGILPDPYRGRNEYRCRWVAERDWSLIRTFEVERTDMSLVLDGVDTVATVSVNGTIVLNAGNAFRRHRADVSGALRKGTNEIRIDFPSSLRIAAERQAAQPFFVPYQESNCPLPNGNMLRKPQCDFGWDWNIALAPLGIYGRMTMEPLRPLEIARLHITQDHSGGEVRVTVAVHVEGAGQGTLCFDFDGMTETIDAAGPGIHSVTFAPAEPRLWWPAGLGDQPLYDLAVTLADQVERRRIGLRRIDLITEPDEIGASFLFRVNGHDVYARGANWIPADALPGRITPESVRGLLQSAVDANMNMIRIWGGGRYEPGWFYDLCDELGLMVWQDFMFACHLYPSDEAFLAEVAGEAAEAVARLHHHASIALWCGDNELVGALTWFEESRKDRDRYLAAYDRLNHTVERALKATAPEANWWPSSPSRGRLDFGDGWHDDTAGDMHFWSVWHEGRDFDHYRDVSPRFCSEFGFQSYPSMDRIRAFADPADWNIASPVLESHQKNAGGNARIAETMFRYFRFPEGFENFVYLSQVQQALAIKTAVTHWRSLKPRTMGTLYWQLNDTWPVCSWSSLDHGGGWKLLHHAAAHFYAPRLVTAVPEGDRIALRAVNDTLDAAGCALVVDALSMSCTRRRLTEDEATVPTDRAVTLTTVEADALAADEVLLFHWAWTDGEIGQDHFAHRPYKTYDIPQPGLTMKRSGDRLTLTTERPAFFVAIEAKNGARLSDNCMLVLPDEPCHIAIRSGETGALTLRDLHSATYATPEKGPTHA</sequence>
<dbReference type="InterPro" id="IPR050887">
    <property type="entry name" value="Beta-mannosidase_GH2"/>
</dbReference>
<evidence type="ECO:0000313" key="11">
    <source>
        <dbReference type="Proteomes" id="UP000480350"/>
    </source>
</evidence>
<dbReference type="InterPro" id="IPR017853">
    <property type="entry name" value="GH"/>
</dbReference>
<reference evidence="10 11" key="1">
    <citation type="submission" date="2019-12" db="EMBL/GenBank/DDBJ databases">
        <authorList>
            <person name="Lee S.D."/>
        </authorList>
    </citation>
    <scope>NUCLEOTIDE SEQUENCE [LARGE SCALE GENOMIC DNA]</scope>
    <source>
        <strain evidence="10 11">GH1-50</strain>
    </source>
</reference>
<dbReference type="InterPro" id="IPR008979">
    <property type="entry name" value="Galactose-bd-like_sf"/>
</dbReference>
<dbReference type="Gene3D" id="3.20.20.80">
    <property type="entry name" value="Glycosidases"/>
    <property type="match status" value="1"/>
</dbReference>
<dbReference type="SUPFAM" id="SSF51445">
    <property type="entry name" value="(Trans)glycosidases"/>
    <property type="match status" value="1"/>
</dbReference>
<dbReference type="InterPro" id="IPR013783">
    <property type="entry name" value="Ig-like_fold"/>
</dbReference>
<dbReference type="Pfam" id="PF17753">
    <property type="entry name" value="Ig_mannosidase"/>
    <property type="match status" value="1"/>
</dbReference>
<evidence type="ECO:0000256" key="1">
    <source>
        <dbReference type="ARBA" id="ARBA00000829"/>
    </source>
</evidence>
<comment type="similarity">
    <text evidence="2">Belongs to the glycosyl hydrolase 2 family.</text>
</comment>
<keyword evidence="6" id="KW-0326">Glycosidase</keyword>
<proteinExistence type="inferred from homology"/>
<evidence type="ECO:0000259" key="8">
    <source>
        <dbReference type="Pfam" id="PF17753"/>
    </source>
</evidence>
<protein>
    <recommendedName>
        <fullName evidence="3">beta-mannosidase</fullName>
        <ecNumber evidence="3">3.2.1.25</ecNumber>
    </recommendedName>
</protein>
<keyword evidence="11" id="KW-1185">Reference proteome</keyword>
<dbReference type="AlphaFoldDB" id="A0A7C9MIM2"/>
<dbReference type="GO" id="GO:0005975">
    <property type="term" value="P:carbohydrate metabolic process"/>
    <property type="evidence" value="ECO:0007669"/>
    <property type="project" value="InterPro"/>
</dbReference>
<evidence type="ECO:0000256" key="4">
    <source>
        <dbReference type="ARBA" id="ARBA00022801"/>
    </source>
</evidence>
<evidence type="ECO:0000259" key="7">
    <source>
        <dbReference type="Pfam" id="PF00703"/>
    </source>
</evidence>
<evidence type="ECO:0000256" key="2">
    <source>
        <dbReference type="ARBA" id="ARBA00007401"/>
    </source>
</evidence>
<dbReference type="InterPro" id="IPR041625">
    <property type="entry name" value="Beta-mannosidase_Ig"/>
</dbReference>
<dbReference type="Gene3D" id="2.60.40.10">
    <property type="entry name" value="Immunoglobulins"/>
    <property type="match status" value="1"/>
</dbReference>
<dbReference type="InterPro" id="IPR006102">
    <property type="entry name" value="Ig-like_GH2"/>
</dbReference>
<dbReference type="SUPFAM" id="SSF49303">
    <property type="entry name" value="beta-Galactosidase/glucuronidase domain"/>
    <property type="match status" value="2"/>
</dbReference>
<dbReference type="InterPro" id="IPR054593">
    <property type="entry name" value="Beta-mannosidase-like_N2"/>
</dbReference>
<dbReference type="GO" id="GO:0006516">
    <property type="term" value="P:glycoprotein catabolic process"/>
    <property type="evidence" value="ECO:0007669"/>
    <property type="project" value="TreeGrafter"/>
</dbReference>
<dbReference type="Pfam" id="PF00703">
    <property type="entry name" value="Glyco_hydro_2"/>
    <property type="match status" value="1"/>
</dbReference>
<dbReference type="EC" id="3.2.1.25" evidence="3"/>
<dbReference type="FunFam" id="3.20.20.80:FF:000050">
    <property type="entry name" value="Beta-mannosidase B"/>
    <property type="match status" value="1"/>
</dbReference>
<dbReference type="GO" id="GO:0004567">
    <property type="term" value="F:beta-mannosidase activity"/>
    <property type="evidence" value="ECO:0007669"/>
    <property type="project" value="UniProtKB-EC"/>
</dbReference>
<keyword evidence="4 10" id="KW-0378">Hydrolase</keyword>
<feature type="domain" description="Beta-mannosidase Ig-fold" evidence="8">
    <location>
        <begin position="718"/>
        <end position="779"/>
    </location>
</feature>
<comment type="caution">
    <text evidence="10">The sequence shown here is derived from an EMBL/GenBank/DDBJ whole genome shotgun (WGS) entry which is preliminary data.</text>
</comment>
<evidence type="ECO:0000259" key="9">
    <source>
        <dbReference type="Pfam" id="PF22666"/>
    </source>
</evidence>
<feature type="domain" description="Glycoside hydrolase family 2 immunoglobulin-like beta-sandwich" evidence="7">
    <location>
        <begin position="185"/>
        <end position="275"/>
    </location>
</feature>
<dbReference type="Proteomes" id="UP000480350">
    <property type="component" value="Unassembled WGS sequence"/>
</dbReference>
<dbReference type="PANTHER" id="PTHR43730">
    <property type="entry name" value="BETA-MANNOSIDASE"/>
    <property type="match status" value="1"/>
</dbReference>
<dbReference type="EMBL" id="WUPT01000007">
    <property type="protein sequence ID" value="MXQ09836.1"/>
    <property type="molecule type" value="Genomic_DNA"/>
</dbReference>
<dbReference type="Pfam" id="PF22666">
    <property type="entry name" value="Glyco_hydro_2_N2"/>
    <property type="match status" value="1"/>
</dbReference>
<evidence type="ECO:0000256" key="5">
    <source>
        <dbReference type="ARBA" id="ARBA00023180"/>
    </source>
</evidence>